<feature type="short sequence motif" description="HXTX 2" evidence="2">
    <location>
        <begin position="135"/>
        <end position="138"/>
    </location>
</feature>
<proteinExistence type="inferred from homology"/>
<protein>
    <recommendedName>
        <fullName evidence="2">RNA 2',3'-cyclic phosphodiesterase</fullName>
        <shortName evidence="2">RNA 2',3'-CPDase</shortName>
        <ecNumber evidence="2">3.1.4.58</ecNumber>
    </recommendedName>
</protein>
<evidence type="ECO:0000256" key="3">
    <source>
        <dbReference type="SAM" id="MobiDB-lite"/>
    </source>
</evidence>
<dbReference type="InterPro" id="IPR014051">
    <property type="entry name" value="Phosphoesterase_HXTX"/>
</dbReference>
<dbReference type="HAMAP" id="MF_01940">
    <property type="entry name" value="RNA_CPDase"/>
    <property type="match status" value="1"/>
</dbReference>
<dbReference type="AlphaFoldDB" id="A0A7X7LU31"/>
<dbReference type="Pfam" id="PF02834">
    <property type="entry name" value="LigT_PEase"/>
    <property type="match status" value="1"/>
</dbReference>
<feature type="domain" description="Phosphoesterase HXTX" evidence="4">
    <location>
        <begin position="24"/>
        <end position="99"/>
    </location>
</feature>
<dbReference type="GO" id="GO:0008664">
    <property type="term" value="F:RNA 2',3'-cyclic 3'-phosphodiesterase activity"/>
    <property type="evidence" value="ECO:0007669"/>
    <property type="project" value="UniProtKB-EC"/>
</dbReference>
<dbReference type="PANTHER" id="PTHR35561">
    <property type="entry name" value="RNA 2',3'-CYCLIC PHOSPHODIESTERASE"/>
    <property type="match status" value="1"/>
</dbReference>
<dbReference type="Proteomes" id="UP000536534">
    <property type="component" value="Unassembled WGS sequence"/>
</dbReference>
<evidence type="ECO:0000313" key="6">
    <source>
        <dbReference type="Proteomes" id="UP000536534"/>
    </source>
</evidence>
<gene>
    <name evidence="5" type="primary">thpR</name>
    <name evidence="5" type="ORF">GX576_02915</name>
</gene>
<comment type="similarity">
    <text evidence="2">Belongs to the 2H phosphoesterase superfamily. ThpR family.</text>
</comment>
<dbReference type="PANTHER" id="PTHR35561:SF1">
    <property type="entry name" value="RNA 2',3'-CYCLIC PHOSPHODIESTERASE"/>
    <property type="match status" value="1"/>
</dbReference>
<name>A0A7X7LU31_9RHOO</name>
<dbReference type="NCBIfam" id="TIGR02258">
    <property type="entry name" value="2_5_ligase"/>
    <property type="match status" value="1"/>
</dbReference>
<keyword evidence="1 2" id="KW-0378">Hydrolase</keyword>
<comment type="catalytic activity">
    <reaction evidence="2">
        <text>a 3'-end 2',3'-cyclophospho-ribonucleotide-RNA + H2O = a 3'-end 2'-phospho-ribonucleotide-RNA + H(+)</text>
        <dbReference type="Rhea" id="RHEA:11828"/>
        <dbReference type="Rhea" id="RHEA-COMP:10464"/>
        <dbReference type="Rhea" id="RHEA-COMP:17353"/>
        <dbReference type="ChEBI" id="CHEBI:15377"/>
        <dbReference type="ChEBI" id="CHEBI:15378"/>
        <dbReference type="ChEBI" id="CHEBI:83064"/>
        <dbReference type="ChEBI" id="CHEBI:173113"/>
        <dbReference type="EC" id="3.1.4.58"/>
    </reaction>
</comment>
<evidence type="ECO:0000259" key="4">
    <source>
        <dbReference type="Pfam" id="PF02834"/>
    </source>
</evidence>
<dbReference type="InterPro" id="IPR004175">
    <property type="entry name" value="RNA_CPDase"/>
</dbReference>
<feature type="region of interest" description="Disordered" evidence="3">
    <location>
        <begin position="186"/>
        <end position="207"/>
    </location>
</feature>
<evidence type="ECO:0000256" key="2">
    <source>
        <dbReference type="HAMAP-Rule" id="MF_01940"/>
    </source>
</evidence>
<dbReference type="Gene3D" id="3.90.1140.10">
    <property type="entry name" value="Cyclic phosphodiesterase"/>
    <property type="match status" value="1"/>
</dbReference>
<evidence type="ECO:0000256" key="1">
    <source>
        <dbReference type="ARBA" id="ARBA00022801"/>
    </source>
</evidence>
<accession>A0A7X7LU31</accession>
<dbReference type="EMBL" id="JAAYYV010000076">
    <property type="protein sequence ID" value="NLF53355.1"/>
    <property type="molecule type" value="Genomic_DNA"/>
</dbReference>
<feature type="short sequence motif" description="HXTX 1" evidence="2">
    <location>
        <begin position="53"/>
        <end position="56"/>
    </location>
</feature>
<dbReference type="EC" id="3.1.4.58" evidence="2"/>
<dbReference type="SUPFAM" id="SSF55144">
    <property type="entry name" value="LigT-like"/>
    <property type="match status" value="1"/>
</dbReference>
<dbReference type="GO" id="GO:0004113">
    <property type="term" value="F:2',3'-cyclic-nucleotide 3'-phosphodiesterase activity"/>
    <property type="evidence" value="ECO:0007669"/>
    <property type="project" value="InterPro"/>
</dbReference>
<comment type="function">
    <text evidence="2">Hydrolyzes RNA 2',3'-cyclic phosphodiester to an RNA 2'-phosphomonoester.</text>
</comment>
<feature type="compositionally biased region" description="Gly residues" evidence="3">
    <location>
        <begin position="198"/>
        <end position="207"/>
    </location>
</feature>
<dbReference type="InterPro" id="IPR009097">
    <property type="entry name" value="Cyclic_Pdiesterase"/>
</dbReference>
<evidence type="ECO:0000313" key="5">
    <source>
        <dbReference type="EMBL" id="NLF53355.1"/>
    </source>
</evidence>
<reference evidence="5 6" key="1">
    <citation type="journal article" date="2020" name="Biotechnol. Biofuels">
        <title>New insights from the biogas microbiome by comprehensive genome-resolved metagenomics of nearly 1600 species originating from multiple anaerobic digesters.</title>
        <authorList>
            <person name="Campanaro S."/>
            <person name="Treu L."/>
            <person name="Rodriguez-R L.M."/>
            <person name="Kovalovszki A."/>
            <person name="Ziels R.M."/>
            <person name="Maus I."/>
            <person name="Zhu X."/>
            <person name="Kougias P.G."/>
            <person name="Basile A."/>
            <person name="Luo G."/>
            <person name="Schluter A."/>
            <person name="Konstantinidis K.T."/>
            <person name="Angelidaki I."/>
        </authorList>
    </citation>
    <scope>NUCLEOTIDE SEQUENCE [LARGE SCALE GENOMIC DNA]</scope>
    <source>
        <strain evidence="5">AS06rmzACSIP_256</strain>
    </source>
</reference>
<feature type="active site" description="Proton donor" evidence="2">
    <location>
        <position position="53"/>
    </location>
</feature>
<feature type="active site" description="Proton acceptor" evidence="2">
    <location>
        <position position="135"/>
    </location>
</feature>
<organism evidence="5 6">
    <name type="scientific">Thauera phenolivorans</name>
    <dbReference type="NCBI Taxonomy" id="1792543"/>
    <lineage>
        <taxon>Bacteria</taxon>
        <taxon>Pseudomonadati</taxon>
        <taxon>Pseudomonadota</taxon>
        <taxon>Betaproteobacteria</taxon>
        <taxon>Rhodocyclales</taxon>
        <taxon>Zoogloeaceae</taxon>
        <taxon>Thauera</taxon>
    </lineage>
</organism>
<sequence length="207" mass="21964">MPEPAAPRPAPADRARVFFALWPDTRTAAALHEIGSGLHADCGGRLMREASLHLTLAFLGEVPRARVDELLALAGRLRAAPFVLALTRSGSWKGNRVVWLAPDDTPPALEALVASLSQALRAAGFGLEERPFSAHLTLVRNARQAPQPLTRELGWQVGDFVLVESGRRAEGAQYRILGRWPLRGGAAGEATDGDDGRAGPGTGDAVA</sequence>
<comment type="caution">
    <text evidence="5">The sequence shown here is derived from an EMBL/GenBank/DDBJ whole genome shotgun (WGS) entry which is preliminary data.</text>
</comment>